<dbReference type="RefSeq" id="WP_238202029.1">
    <property type="nucleotide sequence ID" value="NZ_BPQE01000008.1"/>
</dbReference>
<dbReference type="Proteomes" id="UP001231124">
    <property type="component" value="Unassembled WGS sequence"/>
</dbReference>
<evidence type="ECO:0000313" key="2">
    <source>
        <dbReference type="Proteomes" id="UP001231124"/>
    </source>
</evidence>
<keyword evidence="2" id="KW-1185">Reference proteome</keyword>
<reference evidence="1 2" key="1">
    <citation type="submission" date="2023-07" db="EMBL/GenBank/DDBJ databases">
        <title>Genomic Encyclopedia of Type Strains, Phase IV (KMG-IV): sequencing the most valuable type-strain genomes for metagenomic binning, comparative biology and taxonomic classification.</title>
        <authorList>
            <person name="Goeker M."/>
        </authorList>
    </citation>
    <scope>NUCLEOTIDE SEQUENCE [LARGE SCALE GENOMIC DNA]</scope>
    <source>
        <strain evidence="1 2">DSM 19013</strain>
    </source>
</reference>
<gene>
    <name evidence="1" type="ORF">QO012_003362</name>
</gene>
<dbReference type="EMBL" id="JAUSVP010000011">
    <property type="protein sequence ID" value="MDQ0448850.1"/>
    <property type="molecule type" value="Genomic_DNA"/>
</dbReference>
<dbReference type="Gene3D" id="3.30.2000.30">
    <property type="match status" value="1"/>
</dbReference>
<organism evidence="1 2">
    <name type="scientific">Methylobacterium aerolatum</name>
    <dbReference type="NCBI Taxonomy" id="418708"/>
    <lineage>
        <taxon>Bacteria</taxon>
        <taxon>Pseudomonadati</taxon>
        <taxon>Pseudomonadota</taxon>
        <taxon>Alphaproteobacteria</taxon>
        <taxon>Hyphomicrobiales</taxon>
        <taxon>Methylobacteriaceae</taxon>
        <taxon>Methylobacterium</taxon>
    </lineage>
</organism>
<sequence length="144" mass="15353">MTPETALIAAITDILVADPGVAALVAGRIFDEVPNDRKPGTGTPYVYLGPIQRQRVPLDCSQVWQIRCRLYAVTTAFGRARGWSLVEAIVQALDGKDAPALTLPAPFSLQSRLDVTQAGDVIDPLAPKALFLDLTTTIAKDAAP</sequence>
<proteinExistence type="predicted"/>
<dbReference type="Pfam" id="PF11367">
    <property type="entry name" value="Tail_completion_gp17"/>
    <property type="match status" value="1"/>
</dbReference>
<dbReference type="InterPro" id="IPR053745">
    <property type="entry name" value="Viral_Tail_Comp_sf"/>
</dbReference>
<comment type="caution">
    <text evidence="1">The sequence shown here is derived from an EMBL/GenBank/DDBJ whole genome shotgun (WGS) entry which is preliminary data.</text>
</comment>
<dbReference type="InterPro" id="IPR021508">
    <property type="entry name" value="Gp17-like"/>
</dbReference>
<name>A0ABU0I2M1_9HYPH</name>
<protein>
    <recommendedName>
        <fullName evidence="3">DUF3168 domain-containing protein</fullName>
    </recommendedName>
</protein>
<evidence type="ECO:0000313" key="1">
    <source>
        <dbReference type="EMBL" id="MDQ0448850.1"/>
    </source>
</evidence>
<evidence type="ECO:0008006" key="3">
    <source>
        <dbReference type="Google" id="ProtNLM"/>
    </source>
</evidence>
<accession>A0ABU0I2M1</accession>